<organism evidence="2">
    <name type="scientific">Myoviridae sp. ctLnO19</name>
    <dbReference type="NCBI Taxonomy" id="2825085"/>
    <lineage>
        <taxon>Viruses</taxon>
        <taxon>Duplodnaviria</taxon>
        <taxon>Heunggongvirae</taxon>
        <taxon>Uroviricota</taxon>
        <taxon>Caudoviricetes</taxon>
    </lineage>
</organism>
<keyword evidence="1" id="KW-0472">Membrane</keyword>
<keyword evidence="1" id="KW-1133">Transmembrane helix</keyword>
<name>A0A8S5P010_9CAUD</name>
<reference evidence="2" key="1">
    <citation type="journal article" date="2021" name="Proc. Natl. Acad. Sci. U.S.A.">
        <title>A Catalog of Tens of Thousands of Viruses from Human Metagenomes Reveals Hidden Associations with Chronic Diseases.</title>
        <authorList>
            <person name="Tisza M.J."/>
            <person name="Buck C.B."/>
        </authorList>
    </citation>
    <scope>NUCLEOTIDE SEQUENCE</scope>
    <source>
        <strain evidence="2">CtLnO19</strain>
    </source>
</reference>
<accession>A0A8S5P010</accession>
<feature type="transmembrane region" description="Helical" evidence="1">
    <location>
        <begin position="6"/>
        <end position="27"/>
    </location>
</feature>
<dbReference type="EMBL" id="BK015301">
    <property type="protein sequence ID" value="DAE00414.1"/>
    <property type="molecule type" value="Genomic_DNA"/>
</dbReference>
<evidence type="ECO:0000313" key="2">
    <source>
        <dbReference type="EMBL" id="DAE00414.1"/>
    </source>
</evidence>
<protein>
    <submittedName>
        <fullName evidence="2">Uncharacterized protein</fullName>
    </submittedName>
</protein>
<proteinExistence type="predicted"/>
<sequence>MVIVFYIVLMVVLGLFIIGILSAIDVYQQRKSDVIPFVEMRESKREKTVEYYYHLYYNLIYQKLFYLRENKQFHRHYTRKHLMTVLVEEDKRILKLRRRIDREIYYRALDNGFKSEIARIEEACRSFRIADSDYIYLVVVPELLVDFEHELNEIFV</sequence>
<keyword evidence="1" id="KW-0812">Transmembrane</keyword>
<evidence type="ECO:0000256" key="1">
    <source>
        <dbReference type="SAM" id="Phobius"/>
    </source>
</evidence>